<dbReference type="GO" id="GO:0015086">
    <property type="term" value="F:cadmium ion transmembrane transporter activity"/>
    <property type="evidence" value="ECO:0007669"/>
    <property type="project" value="TreeGrafter"/>
</dbReference>
<keyword evidence="2" id="KW-0472">Membrane</keyword>
<keyword evidence="2" id="KW-1133">Transmembrane helix</keyword>
<gene>
    <name evidence="3" type="ORF">GBA83_09705</name>
</gene>
<dbReference type="InterPro" id="IPR051014">
    <property type="entry name" value="Cation_Transport_ATPase_IB"/>
</dbReference>
<reference evidence="3 4" key="1">
    <citation type="journal article" date="2019" name="Nat. Med.">
        <title>A library of human gut bacterial isolates paired with longitudinal multiomics data enables mechanistic microbiome research.</title>
        <authorList>
            <person name="Poyet M."/>
            <person name="Groussin M."/>
            <person name="Gibbons S.M."/>
            <person name="Avila-Pacheco J."/>
            <person name="Jiang X."/>
            <person name="Kearney S.M."/>
            <person name="Perrotta A.R."/>
            <person name="Berdy B."/>
            <person name="Zhao S."/>
            <person name="Lieberman T.D."/>
            <person name="Swanson P.K."/>
            <person name="Smith M."/>
            <person name="Roesemann S."/>
            <person name="Alexander J.E."/>
            <person name="Rich S.A."/>
            <person name="Livny J."/>
            <person name="Vlamakis H."/>
            <person name="Clish C."/>
            <person name="Bullock K."/>
            <person name="Deik A."/>
            <person name="Scott J."/>
            <person name="Pierce K.A."/>
            <person name="Xavier R.J."/>
            <person name="Alm E.J."/>
        </authorList>
    </citation>
    <scope>NUCLEOTIDE SEQUENCE [LARGE SCALE GENOMIC DNA]</scope>
    <source>
        <strain evidence="3 4">BIOML-A13</strain>
    </source>
</reference>
<evidence type="ECO:0000256" key="2">
    <source>
        <dbReference type="SAM" id="Phobius"/>
    </source>
</evidence>
<feature type="transmembrane region" description="Helical" evidence="2">
    <location>
        <begin position="73"/>
        <end position="93"/>
    </location>
</feature>
<dbReference type="AlphaFoldDB" id="A0A7J5TLQ1"/>
<dbReference type="PANTHER" id="PTHR48085">
    <property type="entry name" value="CADMIUM/ZINC-TRANSPORTING ATPASE HMA2-RELATED"/>
    <property type="match status" value="1"/>
</dbReference>
<feature type="non-terminal residue" evidence="3">
    <location>
        <position position="135"/>
    </location>
</feature>
<keyword evidence="2" id="KW-0812">Transmembrane</keyword>
<evidence type="ECO:0000313" key="3">
    <source>
        <dbReference type="EMBL" id="KAB7486020.1"/>
    </source>
</evidence>
<comment type="caution">
    <text evidence="3">The sequence shown here is derived from an EMBL/GenBank/DDBJ whole genome shotgun (WGS) entry which is preliminary data.</text>
</comment>
<feature type="transmembrane region" description="Helical" evidence="2">
    <location>
        <begin position="43"/>
        <end position="61"/>
    </location>
</feature>
<sequence length="135" mass="14884">MKKIIDLCKEVPLLPLTILAAIPLALIPQWRPWGHIHPAFDPGVGEWIIILFVAWTIYTSIREMIDSIRHGHIGVDLLAIVALVSTVCVQQYWASWAVVLMVASGEAIESYAQNKARGNLTALIKAAPQQAHVVT</sequence>
<dbReference type="Proteomes" id="UP000451386">
    <property type="component" value="Unassembled WGS sequence"/>
</dbReference>
<dbReference type="GO" id="GO:0016020">
    <property type="term" value="C:membrane"/>
    <property type="evidence" value="ECO:0007669"/>
    <property type="project" value="TreeGrafter"/>
</dbReference>
<dbReference type="EMBL" id="WDOP01000016">
    <property type="protein sequence ID" value="KAB7486020.1"/>
    <property type="molecule type" value="Genomic_DNA"/>
</dbReference>
<proteinExistence type="inferred from homology"/>
<dbReference type="PANTHER" id="PTHR48085:SF5">
    <property type="entry name" value="CADMIUM_ZINC-TRANSPORTING ATPASE HMA4-RELATED"/>
    <property type="match status" value="1"/>
</dbReference>
<evidence type="ECO:0000313" key="4">
    <source>
        <dbReference type="Proteomes" id="UP000451386"/>
    </source>
</evidence>
<name>A0A7J5TLQ1_BIFBI</name>
<organism evidence="3 4">
    <name type="scientific">Bifidobacterium bifidum</name>
    <dbReference type="NCBI Taxonomy" id="1681"/>
    <lineage>
        <taxon>Bacteria</taxon>
        <taxon>Bacillati</taxon>
        <taxon>Actinomycetota</taxon>
        <taxon>Actinomycetes</taxon>
        <taxon>Bifidobacteriales</taxon>
        <taxon>Bifidobacteriaceae</taxon>
        <taxon>Bifidobacterium</taxon>
    </lineage>
</organism>
<accession>A0A7J5TLQ1</accession>
<protein>
    <submittedName>
        <fullName evidence="3">Heavy metal translocating P-type ATPase</fullName>
    </submittedName>
</protein>
<evidence type="ECO:0000256" key="1">
    <source>
        <dbReference type="ARBA" id="ARBA00006024"/>
    </source>
</evidence>
<comment type="similarity">
    <text evidence="1">Belongs to the cation transport ATPase (P-type) (TC 3.A.3) family. Type IB subfamily.</text>
</comment>
<feature type="transmembrane region" description="Helical" evidence="2">
    <location>
        <begin position="12"/>
        <end position="31"/>
    </location>
</feature>